<evidence type="ECO:0000256" key="2">
    <source>
        <dbReference type="ARBA" id="ARBA00022475"/>
    </source>
</evidence>
<feature type="transmembrane region" description="Helical" evidence="7">
    <location>
        <begin position="82"/>
        <end position="100"/>
    </location>
</feature>
<protein>
    <submittedName>
        <fullName evidence="9">MFS transporter</fullName>
    </submittedName>
</protein>
<keyword evidence="10" id="KW-1185">Reference proteome</keyword>
<evidence type="ECO:0000256" key="3">
    <source>
        <dbReference type="ARBA" id="ARBA00022692"/>
    </source>
</evidence>
<dbReference type="InterPro" id="IPR011701">
    <property type="entry name" value="MFS"/>
</dbReference>
<name>A0A9W6WDD6_9ACTN</name>
<comment type="subcellular location">
    <subcellularLocation>
        <location evidence="1">Cell membrane</location>
        <topology evidence="1">Multi-pass membrane protein</topology>
    </subcellularLocation>
</comment>
<dbReference type="CDD" id="cd17324">
    <property type="entry name" value="MFS_NepI_like"/>
    <property type="match status" value="1"/>
</dbReference>
<evidence type="ECO:0000259" key="8">
    <source>
        <dbReference type="PROSITE" id="PS50850"/>
    </source>
</evidence>
<gene>
    <name evidence="9" type="ORF">Afil01_63080</name>
</gene>
<dbReference type="GO" id="GO:0005886">
    <property type="term" value="C:plasma membrane"/>
    <property type="evidence" value="ECO:0007669"/>
    <property type="project" value="UniProtKB-SubCell"/>
</dbReference>
<evidence type="ECO:0000256" key="5">
    <source>
        <dbReference type="ARBA" id="ARBA00023136"/>
    </source>
</evidence>
<evidence type="ECO:0000313" key="9">
    <source>
        <dbReference type="EMBL" id="GLZ81501.1"/>
    </source>
</evidence>
<feature type="transmembrane region" description="Helical" evidence="7">
    <location>
        <begin position="169"/>
        <end position="189"/>
    </location>
</feature>
<feature type="transmembrane region" description="Helical" evidence="7">
    <location>
        <begin position="268"/>
        <end position="287"/>
    </location>
</feature>
<keyword evidence="4 7" id="KW-1133">Transmembrane helix</keyword>
<dbReference type="RefSeq" id="WP_285666980.1">
    <property type="nucleotide sequence ID" value="NZ_BSTX01000006.1"/>
</dbReference>
<feature type="transmembrane region" description="Helical" evidence="7">
    <location>
        <begin position="326"/>
        <end position="347"/>
    </location>
</feature>
<evidence type="ECO:0000256" key="6">
    <source>
        <dbReference type="SAM" id="MobiDB-lite"/>
    </source>
</evidence>
<feature type="transmembrane region" description="Helical" evidence="7">
    <location>
        <begin position="139"/>
        <end position="157"/>
    </location>
</feature>
<dbReference type="Pfam" id="PF07690">
    <property type="entry name" value="MFS_1"/>
    <property type="match status" value="1"/>
</dbReference>
<feature type="transmembrane region" description="Helical" evidence="7">
    <location>
        <begin position="353"/>
        <end position="372"/>
    </location>
</feature>
<keyword evidence="3 7" id="KW-0812">Transmembrane</keyword>
<dbReference type="InterPro" id="IPR050189">
    <property type="entry name" value="MFS_Efflux_Transporters"/>
</dbReference>
<dbReference type="PANTHER" id="PTHR43124">
    <property type="entry name" value="PURINE EFFLUX PUMP PBUE"/>
    <property type="match status" value="1"/>
</dbReference>
<keyword evidence="5 7" id="KW-0472">Membrane</keyword>
<dbReference type="GO" id="GO:0022857">
    <property type="term" value="F:transmembrane transporter activity"/>
    <property type="evidence" value="ECO:0007669"/>
    <property type="project" value="InterPro"/>
</dbReference>
<proteinExistence type="predicted"/>
<feature type="transmembrane region" description="Helical" evidence="7">
    <location>
        <begin position="53"/>
        <end position="70"/>
    </location>
</feature>
<dbReference type="SUPFAM" id="SSF103473">
    <property type="entry name" value="MFS general substrate transporter"/>
    <property type="match status" value="1"/>
</dbReference>
<sequence>MSPRRSSPHHGGFPAVLAATAATFTVVTAEMLPVGLLTPMADELGVGEGAAGLTMTLPGLTAAVAAPLMVRFTRGADRGRVIWSLMLLQVAANVMAAWAPNLPLMLVARVGVGVSIGGVWVIAATLAPRLVPPASAPRANALVFSGVAAASVLGVPMGTRLGDLVGWRWAFGAAAAMALLVVLALVLLLPKLPPVPAASGGKAHGLVFALAVPALLVSGHFAAYTYVRPLLEDAGAHGISALLLAYGVAGVIGNFVAGVRVAKAPTRALAVIIVALAAVIAIAPLAGGTAASALMLLAWGVSYGGVSVGTQTWTLRVVPGSRETVAAAYTSVFNLAIASGALVGGLATDHAGVPTAMWLGAGLAALAGVALATRTLMARRSNVDGGAADGLAADGVRPGTATRPEASPAPAEPLHSAHP</sequence>
<evidence type="ECO:0000256" key="7">
    <source>
        <dbReference type="SAM" id="Phobius"/>
    </source>
</evidence>
<organism evidence="9 10">
    <name type="scientific">Actinorhabdospora filicis</name>
    <dbReference type="NCBI Taxonomy" id="1785913"/>
    <lineage>
        <taxon>Bacteria</taxon>
        <taxon>Bacillati</taxon>
        <taxon>Actinomycetota</taxon>
        <taxon>Actinomycetes</taxon>
        <taxon>Micromonosporales</taxon>
        <taxon>Micromonosporaceae</taxon>
        <taxon>Actinorhabdospora</taxon>
    </lineage>
</organism>
<evidence type="ECO:0000313" key="10">
    <source>
        <dbReference type="Proteomes" id="UP001165079"/>
    </source>
</evidence>
<accession>A0A9W6WDD6</accession>
<feature type="domain" description="Major facilitator superfamily (MFS) profile" evidence="8">
    <location>
        <begin position="15"/>
        <end position="419"/>
    </location>
</feature>
<feature type="transmembrane region" description="Helical" evidence="7">
    <location>
        <begin position="201"/>
        <end position="222"/>
    </location>
</feature>
<keyword evidence="2" id="KW-1003">Cell membrane</keyword>
<comment type="caution">
    <text evidence="9">The sequence shown here is derived from an EMBL/GenBank/DDBJ whole genome shotgun (WGS) entry which is preliminary data.</text>
</comment>
<evidence type="ECO:0000256" key="1">
    <source>
        <dbReference type="ARBA" id="ARBA00004651"/>
    </source>
</evidence>
<feature type="transmembrane region" description="Helical" evidence="7">
    <location>
        <begin position="234"/>
        <end position="256"/>
    </location>
</feature>
<feature type="region of interest" description="Disordered" evidence="6">
    <location>
        <begin position="388"/>
        <end position="419"/>
    </location>
</feature>
<dbReference type="Gene3D" id="1.20.1250.20">
    <property type="entry name" value="MFS general substrate transporter like domains"/>
    <property type="match status" value="1"/>
</dbReference>
<dbReference type="PROSITE" id="PS50850">
    <property type="entry name" value="MFS"/>
    <property type="match status" value="1"/>
</dbReference>
<dbReference type="AlphaFoldDB" id="A0A9W6WDD6"/>
<dbReference type="PANTHER" id="PTHR43124:SF3">
    <property type="entry name" value="CHLORAMPHENICOL EFFLUX PUMP RV0191"/>
    <property type="match status" value="1"/>
</dbReference>
<reference evidence="9" key="1">
    <citation type="submission" date="2023-03" db="EMBL/GenBank/DDBJ databases">
        <title>Actinorhabdospora filicis NBRC 111898.</title>
        <authorList>
            <person name="Ichikawa N."/>
            <person name="Sato H."/>
            <person name="Tonouchi N."/>
        </authorList>
    </citation>
    <scope>NUCLEOTIDE SEQUENCE</scope>
    <source>
        <strain evidence="9">NBRC 111898</strain>
    </source>
</reference>
<dbReference type="EMBL" id="BSTX01000006">
    <property type="protein sequence ID" value="GLZ81501.1"/>
    <property type="molecule type" value="Genomic_DNA"/>
</dbReference>
<dbReference type="InterPro" id="IPR036259">
    <property type="entry name" value="MFS_trans_sf"/>
</dbReference>
<feature type="transmembrane region" description="Helical" evidence="7">
    <location>
        <begin position="293"/>
        <end position="314"/>
    </location>
</feature>
<feature type="transmembrane region" description="Helical" evidence="7">
    <location>
        <begin position="106"/>
        <end position="127"/>
    </location>
</feature>
<dbReference type="Proteomes" id="UP001165079">
    <property type="component" value="Unassembled WGS sequence"/>
</dbReference>
<evidence type="ECO:0000256" key="4">
    <source>
        <dbReference type="ARBA" id="ARBA00022989"/>
    </source>
</evidence>
<dbReference type="InterPro" id="IPR020846">
    <property type="entry name" value="MFS_dom"/>
</dbReference>